<reference evidence="3" key="1">
    <citation type="journal article" date="2019" name="Nat. Commun.">
        <title>The genome of broomcorn millet.</title>
        <authorList>
            <person name="Zou C."/>
            <person name="Miki D."/>
            <person name="Li D."/>
            <person name="Tang Q."/>
            <person name="Xiao L."/>
            <person name="Rajput S."/>
            <person name="Deng P."/>
            <person name="Jia W."/>
            <person name="Huang R."/>
            <person name="Zhang M."/>
            <person name="Sun Y."/>
            <person name="Hu J."/>
            <person name="Fu X."/>
            <person name="Schnable P.S."/>
            <person name="Li F."/>
            <person name="Zhang H."/>
            <person name="Feng B."/>
            <person name="Zhu X."/>
            <person name="Liu R."/>
            <person name="Schnable J.C."/>
            <person name="Zhu J.-K."/>
            <person name="Zhang H."/>
        </authorList>
    </citation>
    <scope>NUCLEOTIDE SEQUENCE [LARGE SCALE GENOMIC DNA]</scope>
</reference>
<accession>A0A3L6QBT5</accession>
<sequence length="122" mass="13828">MPQREDEDDDESLILFPKIPAPRRTRGGSCRCCTRRSRMATKGVKRNFLWNLDSSAFVSSTFRSDGSRSATSARRSRTWASGACAQSGRWRRMPTSRATEAELETDGRRRGGLWTRWAPVCP</sequence>
<name>A0A3L6QBT5_PANMI</name>
<feature type="region of interest" description="Disordered" evidence="1">
    <location>
        <begin position="1"/>
        <end position="30"/>
    </location>
</feature>
<dbReference type="AlphaFoldDB" id="A0A3L6QBT5"/>
<evidence type="ECO:0000256" key="1">
    <source>
        <dbReference type="SAM" id="MobiDB-lite"/>
    </source>
</evidence>
<proteinExistence type="predicted"/>
<feature type="compositionally biased region" description="Low complexity" evidence="1">
    <location>
        <begin position="63"/>
        <end position="83"/>
    </location>
</feature>
<evidence type="ECO:0000313" key="2">
    <source>
        <dbReference type="EMBL" id="RLM75298.1"/>
    </source>
</evidence>
<comment type="caution">
    <text evidence="2">The sequence shown here is derived from an EMBL/GenBank/DDBJ whole genome shotgun (WGS) entry which is preliminary data.</text>
</comment>
<gene>
    <name evidence="2" type="ORF">C2845_PM15G21060</name>
</gene>
<organism evidence="2 3">
    <name type="scientific">Panicum miliaceum</name>
    <name type="common">Proso millet</name>
    <name type="synonym">Broomcorn millet</name>
    <dbReference type="NCBI Taxonomy" id="4540"/>
    <lineage>
        <taxon>Eukaryota</taxon>
        <taxon>Viridiplantae</taxon>
        <taxon>Streptophyta</taxon>
        <taxon>Embryophyta</taxon>
        <taxon>Tracheophyta</taxon>
        <taxon>Spermatophyta</taxon>
        <taxon>Magnoliopsida</taxon>
        <taxon>Liliopsida</taxon>
        <taxon>Poales</taxon>
        <taxon>Poaceae</taxon>
        <taxon>PACMAD clade</taxon>
        <taxon>Panicoideae</taxon>
        <taxon>Panicodae</taxon>
        <taxon>Paniceae</taxon>
        <taxon>Panicinae</taxon>
        <taxon>Panicum</taxon>
        <taxon>Panicum sect. Panicum</taxon>
    </lineage>
</organism>
<protein>
    <submittedName>
        <fullName evidence="2">Uncharacterized protein</fullName>
    </submittedName>
</protein>
<keyword evidence="3" id="KW-1185">Reference proteome</keyword>
<dbReference type="EMBL" id="PQIB02000013">
    <property type="protein sequence ID" value="RLM75298.1"/>
    <property type="molecule type" value="Genomic_DNA"/>
</dbReference>
<feature type="compositionally biased region" description="Acidic residues" evidence="1">
    <location>
        <begin position="1"/>
        <end position="12"/>
    </location>
</feature>
<evidence type="ECO:0000313" key="3">
    <source>
        <dbReference type="Proteomes" id="UP000275267"/>
    </source>
</evidence>
<feature type="region of interest" description="Disordered" evidence="1">
    <location>
        <begin position="63"/>
        <end position="108"/>
    </location>
</feature>
<dbReference type="Proteomes" id="UP000275267">
    <property type="component" value="Unassembled WGS sequence"/>
</dbReference>